<protein>
    <submittedName>
        <fullName evidence="3">Glycine zipper domain-containing protein</fullName>
    </submittedName>
</protein>
<organism evidence="3 4">
    <name type="scientific">Luteolibacter soli</name>
    <dbReference type="NCBI Taxonomy" id="3135280"/>
    <lineage>
        <taxon>Bacteria</taxon>
        <taxon>Pseudomonadati</taxon>
        <taxon>Verrucomicrobiota</taxon>
        <taxon>Verrucomicrobiia</taxon>
        <taxon>Verrucomicrobiales</taxon>
        <taxon>Verrucomicrobiaceae</taxon>
        <taxon>Luteolibacter</taxon>
    </lineage>
</organism>
<accession>A0ABU9AZ88</accession>
<evidence type="ECO:0000256" key="1">
    <source>
        <dbReference type="SAM" id="MobiDB-lite"/>
    </source>
</evidence>
<dbReference type="InterPro" id="IPR039567">
    <property type="entry name" value="Gly-zipper"/>
</dbReference>
<sequence length="162" mass="17612">MNADQKLDKEKQEEDGLRADPEGKDFGTTFGAAHGAIAGGVIGSLVGPGGTVVGAMIGAGAGAAIGHVVGAGANNDESYWRKNLEHQPFYDRTYNYEDFATALRLGAEGWRASEGRSFEESEDHLRERWEQTRGISRLKWEQAKLAARAAWEQTGREQTSND</sequence>
<evidence type="ECO:0000313" key="3">
    <source>
        <dbReference type="EMBL" id="MEK7952279.1"/>
    </source>
</evidence>
<feature type="region of interest" description="Disordered" evidence="1">
    <location>
        <begin position="1"/>
        <end position="26"/>
    </location>
</feature>
<dbReference type="RefSeq" id="WP_341406037.1">
    <property type="nucleotide sequence ID" value="NZ_JBBUKT010000007.1"/>
</dbReference>
<gene>
    <name evidence="3" type="ORF">WKV53_17345</name>
</gene>
<proteinExistence type="predicted"/>
<comment type="caution">
    <text evidence="3">The sequence shown here is derived from an EMBL/GenBank/DDBJ whole genome shotgun (WGS) entry which is preliminary data.</text>
</comment>
<evidence type="ECO:0000259" key="2">
    <source>
        <dbReference type="Pfam" id="PF13488"/>
    </source>
</evidence>
<feature type="domain" description="Glycine zipper" evidence="2">
    <location>
        <begin position="31"/>
        <end position="76"/>
    </location>
</feature>
<name>A0ABU9AZ88_9BACT</name>
<keyword evidence="4" id="KW-1185">Reference proteome</keyword>
<dbReference type="Proteomes" id="UP001371305">
    <property type="component" value="Unassembled WGS sequence"/>
</dbReference>
<feature type="compositionally biased region" description="Basic and acidic residues" evidence="1">
    <location>
        <begin position="1"/>
        <end position="25"/>
    </location>
</feature>
<reference evidence="3 4" key="1">
    <citation type="submission" date="2024-04" db="EMBL/GenBank/DDBJ databases">
        <title>Luteolibacter sp. isolated from soil.</title>
        <authorList>
            <person name="An J."/>
        </authorList>
    </citation>
    <scope>NUCLEOTIDE SEQUENCE [LARGE SCALE GENOMIC DNA]</scope>
    <source>
        <strain evidence="3 4">Y139</strain>
    </source>
</reference>
<evidence type="ECO:0000313" key="4">
    <source>
        <dbReference type="Proteomes" id="UP001371305"/>
    </source>
</evidence>
<dbReference type="Pfam" id="PF13488">
    <property type="entry name" value="Gly-zipper_Omp"/>
    <property type="match status" value="1"/>
</dbReference>
<dbReference type="EMBL" id="JBBUKT010000007">
    <property type="protein sequence ID" value="MEK7952279.1"/>
    <property type="molecule type" value="Genomic_DNA"/>
</dbReference>